<dbReference type="InterPro" id="IPR043016">
    <property type="entry name" value="IFT81_N_sf"/>
</dbReference>
<dbReference type="GO" id="GO:0060271">
    <property type="term" value="P:cilium assembly"/>
    <property type="evidence" value="ECO:0007669"/>
    <property type="project" value="InterPro"/>
</dbReference>
<dbReference type="InterPro" id="IPR029600">
    <property type="entry name" value="IFT81"/>
</dbReference>
<dbReference type="AlphaFoldDB" id="A0A146KGG2"/>
<feature type="coiled-coil region" evidence="1">
    <location>
        <begin position="478"/>
        <end position="585"/>
    </location>
</feature>
<keyword evidence="2" id="KW-0966">Cell projection</keyword>
<sequence>KQLITDQTTKLQKIADVLLLPPFSKKLTLMSLTELFADPVKSIALLQEIADFVKPRLLSEEEPQQKPANQTEQIQQIVDYCACVVFDVTQGVTFDRIAYSNELQLPNSKNLLQLVYMILQDLPLAKQKIYLSKFKAITAIPQEVSNSEINQLQQQLKAAQSRFQQVYDENNSILQNKITQQIDQLQTEKTQLVARQDKLIERNRQVRLQNVQEEAVVLAKRRREALAEIELLKQQIVTQNDQRKLLLQKTQAIVNSARGSPASIIEACQLENRRLKQELVNIPLEITEKESLKELIVQDPGEEIVQQMESDLNVAKKDLMRLKELNNGDAVQTDQQENQVVYLRQNLAKFKRKQMELQQRVEKGQQDSAQIDQKMKSMMASQISIDTIDSMDEIPLIVFKDLVGKGKSMKQQIQKCSEERRRLQKEHAILQRTNEIMGQICQSYGGSNEVDLNTQNVFEAKQILQEVESQIRQKRSYLQPKQSEIQQLKRDQQQIEQQLLQQKKKIQQMDAGKQGSVYKLKMTLQKAELEVENVNSEMLKAEKQMFLLQQELERVEKEKDVMTIKREITVEQNEVKQRLQELRVKQGEVKDNLPQLLEQKRMFADMLKILKIKKESVGKQQKQMVGDVIKIE</sequence>
<organism evidence="2">
    <name type="scientific">Trepomonas sp. PC1</name>
    <dbReference type="NCBI Taxonomy" id="1076344"/>
    <lineage>
        <taxon>Eukaryota</taxon>
        <taxon>Metamonada</taxon>
        <taxon>Diplomonadida</taxon>
        <taxon>Hexamitidae</taxon>
        <taxon>Hexamitinae</taxon>
        <taxon>Trepomonas</taxon>
    </lineage>
</organism>
<dbReference type="GO" id="GO:0030992">
    <property type="term" value="C:intraciliary transport particle B"/>
    <property type="evidence" value="ECO:0007669"/>
    <property type="project" value="InterPro"/>
</dbReference>
<feature type="non-terminal residue" evidence="2">
    <location>
        <position position="1"/>
    </location>
</feature>
<dbReference type="GO" id="GO:0015631">
    <property type="term" value="F:tubulin binding"/>
    <property type="evidence" value="ECO:0007669"/>
    <property type="project" value="InterPro"/>
</dbReference>
<dbReference type="GO" id="GO:0036064">
    <property type="term" value="C:ciliary basal body"/>
    <property type="evidence" value="ECO:0007669"/>
    <property type="project" value="TreeGrafter"/>
</dbReference>
<keyword evidence="2" id="KW-0282">Flagellum</keyword>
<feature type="coiled-coil region" evidence="1">
    <location>
        <begin position="406"/>
        <end position="433"/>
    </location>
</feature>
<accession>A0A146KGG2</accession>
<feature type="coiled-coil region" evidence="1">
    <location>
        <begin position="305"/>
        <end position="367"/>
    </location>
</feature>
<evidence type="ECO:0000256" key="1">
    <source>
        <dbReference type="SAM" id="Coils"/>
    </source>
</evidence>
<feature type="coiled-coil region" evidence="1">
    <location>
        <begin position="142"/>
        <end position="249"/>
    </location>
</feature>
<dbReference type="PANTHER" id="PTHR15614">
    <property type="entry name" value="INTRAFLAGELLAR TRANSPORT PROTEIN 81 HOMOLOG"/>
    <property type="match status" value="1"/>
</dbReference>
<keyword evidence="1" id="KW-0175">Coiled coil</keyword>
<proteinExistence type="predicted"/>
<dbReference type="Gene3D" id="1.10.418.70">
    <property type="entry name" value="Intraflagellar transport protein 81, N-terminal domain"/>
    <property type="match status" value="1"/>
</dbReference>
<dbReference type="GO" id="GO:0042073">
    <property type="term" value="P:intraciliary transport"/>
    <property type="evidence" value="ECO:0007669"/>
    <property type="project" value="InterPro"/>
</dbReference>
<protein>
    <submittedName>
        <fullName evidence="2">Intraflagellar transport protein 81</fullName>
    </submittedName>
</protein>
<reference evidence="2" key="1">
    <citation type="submission" date="2015-07" db="EMBL/GenBank/DDBJ databases">
        <title>Adaptation to a free-living lifestyle via gene acquisitions in the diplomonad Trepomonas sp. PC1.</title>
        <authorList>
            <person name="Xu F."/>
            <person name="Jerlstrom-Hultqvist J."/>
            <person name="Kolisko M."/>
            <person name="Simpson A.G.B."/>
            <person name="Roger A.J."/>
            <person name="Svard S.G."/>
            <person name="Andersson J.O."/>
        </authorList>
    </citation>
    <scope>NUCLEOTIDE SEQUENCE</scope>
    <source>
        <strain evidence="2">PC1</strain>
    </source>
</reference>
<name>A0A146KGG2_9EUKA</name>
<gene>
    <name evidence="2" type="ORF">TPC1_11841</name>
</gene>
<dbReference type="PANTHER" id="PTHR15614:SF2">
    <property type="entry name" value="INTRAFLAGELLAR TRANSPORT PROTEIN 81 HOMOLOG"/>
    <property type="match status" value="1"/>
</dbReference>
<keyword evidence="2" id="KW-0969">Cilium</keyword>
<dbReference type="EMBL" id="GDID01001368">
    <property type="protein sequence ID" value="JAP95238.1"/>
    <property type="molecule type" value="Transcribed_RNA"/>
</dbReference>
<evidence type="ECO:0000313" key="2">
    <source>
        <dbReference type="EMBL" id="JAP95238.1"/>
    </source>
</evidence>